<keyword evidence="2" id="KW-1185">Reference proteome</keyword>
<accession>A0AAP2E347</accession>
<dbReference type="InterPro" id="IPR012347">
    <property type="entry name" value="Ferritin-like"/>
</dbReference>
<gene>
    <name evidence="1" type="ORF">KK062_28300</name>
</gene>
<dbReference type="InterPro" id="IPR010287">
    <property type="entry name" value="DUF892_YciF-like"/>
</dbReference>
<dbReference type="Gene3D" id="1.20.1260.10">
    <property type="match status" value="1"/>
</dbReference>
<dbReference type="Pfam" id="PF05974">
    <property type="entry name" value="DUF892"/>
    <property type="match status" value="1"/>
</dbReference>
<dbReference type="SUPFAM" id="SSF47240">
    <property type="entry name" value="Ferritin-like"/>
    <property type="match status" value="1"/>
</dbReference>
<proteinExistence type="predicted"/>
<dbReference type="InterPro" id="IPR009078">
    <property type="entry name" value="Ferritin-like_SF"/>
</dbReference>
<evidence type="ECO:0000313" key="1">
    <source>
        <dbReference type="EMBL" id="MBT1712176.1"/>
    </source>
</evidence>
<dbReference type="CDD" id="cd07909">
    <property type="entry name" value="YciF"/>
    <property type="match status" value="1"/>
</dbReference>
<organism evidence="1 2">
    <name type="scientific">Dawidia cretensis</name>
    <dbReference type="NCBI Taxonomy" id="2782350"/>
    <lineage>
        <taxon>Bacteria</taxon>
        <taxon>Pseudomonadati</taxon>
        <taxon>Bacteroidota</taxon>
        <taxon>Cytophagia</taxon>
        <taxon>Cytophagales</taxon>
        <taxon>Chryseotaleaceae</taxon>
        <taxon>Dawidia</taxon>
    </lineage>
</organism>
<reference evidence="1 2" key="1">
    <citation type="submission" date="2021-05" db="EMBL/GenBank/DDBJ databases">
        <title>A Polyphasic approach of four new species of the genus Ohtaekwangia: Ohtaekwangia histidinii sp. nov., Ohtaekwangia cretensis sp. nov., Ohtaekwangia indiensis sp. nov., Ohtaekwangia reichenbachii sp. nov. from diverse environment.</title>
        <authorList>
            <person name="Octaviana S."/>
        </authorList>
    </citation>
    <scope>NUCLEOTIDE SEQUENCE [LARGE SCALE GENOMIC DNA]</scope>
    <source>
        <strain evidence="1 2">PWU5</strain>
    </source>
</reference>
<dbReference type="InterPro" id="IPR047114">
    <property type="entry name" value="YciF"/>
</dbReference>
<comment type="caution">
    <text evidence="1">The sequence shown here is derived from an EMBL/GenBank/DDBJ whole genome shotgun (WGS) entry which is preliminary data.</text>
</comment>
<dbReference type="PANTHER" id="PTHR30565:SF9">
    <property type="entry name" value="PROTEIN YCIF"/>
    <property type="match status" value="1"/>
</dbReference>
<evidence type="ECO:0000313" key="2">
    <source>
        <dbReference type="Proteomes" id="UP001319080"/>
    </source>
</evidence>
<sequence>MSILSFNSDSDQPALTKFFVDELSDVLNAEKQLTKALPQLEMAATSPDLAKAFAEHLKVTQNQIARLERVFKIIGMSPKDKKCKGMEGLIAEGQAVIKDTEDGSATRDVGLIVAAQKVEHYEIAAYGSLRQLAKMTEKAEIAQLLEETLQEEKETDMLLSNLAESFINEDAKQVDG</sequence>
<dbReference type="AlphaFoldDB" id="A0AAP2E347"/>
<name>A0AAP2E347_9BACT</name>
<dbReference type="PANTHER" id="PTHR30565">
    <property type="entry name" value="PROTEIN YCIF"/>
    <property type="match status" value="1"/>
</dbReference>
<dbReference type="Proteomes" id="UP001319080">
    <property type="component" value="Unassembled WGS sequence"/>
</dbReference>
<dbReference type="EMBL" id="JAHESE010000053">
    <property type="protein sequence ID" value="MBT1712176.1"/>
    <property type="molecule type" value="Genomic_DNA"/>
</dbReference>
<protein>
    <submittedName>
        <fullName evidence="1">Ferritin-like domain-containing protein</fullName>
    </submittedName>
</protein>
<dbReference type="RefSeq" id="WP_254087743.1">
    <property type="nucleotide sequence ID" value="NZ_JAHESE010000053.1"/>
</dbReference>